<keyword evidence="3" id="KW-1185">Reference proteome</keyword>
<sequence>MSLITLVSGLEVPLPSIVPYGALDWLQSRPLLSAFHDLQSLYDELRMLDDMSDGEYDQIERQYSEMIQIQVQPQTPEPDKIPPLAPNWYLAYMLRERRREELTRILDHRRVELRSIANELSRPRLRRLKLLDLPTEILCYIVNLFRWQRKDPDWESEENLEVIRGIRLVCRRLHKIATPLLFRILRLSVTTTSLVHARRVLENPLMASGVERLQLSLRYCPEQPALDYWNYLRHANLCLEEILVHAKSTEEFQRCKYDLAEDERNRLQGPADHDVDDAGKHHKSFFWEVHDILNTMDHVMIETLQALGRPAGDNGNADYKPKDEFEARCQRLMRASHERFRTLHEEQYKLLESREFVTELAKLVARMPRTPTLFMTDYKWRFFEREEPKDVDEFVVDLLSQPWGWDEIEHMWVAGQVDVKMACVRLLSELPIALYRAGVRLETLEIGVMPMYTSFIELCPQLPPPPDDTTASSTPTSSSSQPGRTERTPWHDLIDSCASLTTFHVLPSCCDCVSSIWPCSLDKSVRPVTRKIQLREYQRQLLNRYFGSIIYGCAQRNLRSLRLSLSRFYTFVPSRVPEDNAAHWNMPPPPDPRPAHALEGLNDFYWRAYDVSQLLNGLPPLPKLREFELAGVSVLKRGTLAAFILGAIPDRSLRRAGLNWVELEWGDAWTHVLDCLRQKIDRENGTKTDKDRFRWCQMHIGGFKGGLEFTGRRPRNLLTFCSQVQKYMMGNTEENPCRRFLVPRGQEIEDATSDEDD</sequence>
<dbReference type="eggNOG" id="ENOG502SIM6">
    <property type="taxonomic scope" value="Eukaryota"/>
</dbReference>
<feature type="compositionally biased region" description="Low complexity" evidence="1">
    <location>
        <begin position="468"/>
        <end position="482"/>
    </location>
</feature>
<organism evidence="3">
    <name type="scientific">Chaetomium thermophilum (strain DSM 1495 / CBS 144.50 / IMI 039719)</name>
    <name type="common">Thermochaetoides thermophila</name>
    <dbReference type="NCBI Taxonomy" id="759272"/>
    <lineage>
        <taxon>Eukaryota</taxon>
        <taxon>Fungi</taxon>
        <taxon>Dikarya</taxon>
        <taxon>Ascomycota</taxon>
        <taxon>Pezizomycotina</taxon>
        <taxon>Sordariomycetes</taxon>
        <taxon>Sordariomycetidae</taxon>
        <taxon>Sordariales</taxon>
        <taxon>Chaetomiaceae</taxon>
        <taxon>Thermochaetoides</taxon>
    </lineage>
</organism>
<dbReference type="AlphaFoldDB" id="G0S2R9"/>
<gene>
    <name evidence="2" type="ORF">CTHT_0018230</name>
</gene>
<evidence type="ECO:0000313" key="3">
    <source>
        <dbReference type="Proteomes" id="UP000008066"/>
    </source>
</evidence>
<dbReference type="Proteomes" id="UP000008066">
    <property type="component" value="Unassembled WGS sequence"/>
</dbReference>
<dbReference type="OrthoDB" id="4582308at2759"/>
<evidence type="ECO:0008006" key="4">
    <source>
        <dbReference type="Google" id="ProtNLM"/>
    </source>
</evidence>
<dbReference type="KEGG" id="cthr:CTHT_0018230"/>
<feature type="region of interest" description="Disordered" evidence="1">
    <location>
        <begin position="465"/>
        <end position="487"/>
    </location>
</feature>
<dbReference type="STRING" id="759272.G0S2R9"/>
<name>G0S2R9_CHATD</name>
<evidence type="ECO:0000256" key="1">
    <source>
        <dbReference type="SAM" id="MobiDB-lite"/>
    </source>
</evidence>
<dbReference type="HOGENOM" id="CLU_022341_1_0_1"/>
<dbReference type="RefSeq" id="XP_006692321.1">
    <property type="nucleotide sequence ID" value="XM_006692258.1"/>
</dbReference>
<evidence type="ECO:0000313" key="2">
    <source>
        <dbReference type="EMBL" id="EGS22302.1"/>
    </source>
</evidence>
<dbReference type="GeneID" id="18255861"/>
<accession>G0S2R9</accession>
<reference evidence="2 3" key="1">
    <citation type="journal article" date="2011" name="Cell">
        <title>Insight into structure and assembly of the nuclear pore complex by utilizing the genome of a eukaryotic thermophile.</title>
        <authorList>
            <person name="Amlacher S."/>
            <person name="Sarges P."/>
            <person name="Flemming D."/>
            <person name="van Noort V."/>
            <person name="Kunze R."/>
            <person name="Devos D.P."/>
            <person name="Arumugam M."/>
            <person name="Bork P."/>
            <person name="Hurt E."/>
        </authorList>
    </citation>
    <scope>NUCLEOTIDE SEQUENCE [LARGE SCALE GENOMIC DNA]</scope>
    <source>
        <strain evidence="3">DSM 1495 / CBS 144.50 / IMI 039719</strain>
    </source>
</reference>
<dbReference type="EMBL" id="GL988040">
    <property type="protein sequence ID" value="EGS22302.1"/>
    <property type="molecule type" value="Genomic_DNA"/>
</dbReference>
<protein>
    <recommendedName>
        <fullName evidence="4">F-box domain-containing protein</fullName>
    </recommendedName>
</protein>
<proteinExistence type="predicted"/>